<name>A0ACB8RVZ6_9AGAM</name>
<evidence type="ECO:0000313" key="2">
    <source>
        <dbReference type="Proteomes" id="UP000814033"/>
    </source>
</evidence>
<protein>
    <submittedName>
        <fullName evidence="1">P-loop containing nucleoside triphosphate hydrolase protein</fullName>
    </submittedName>
</protein>
<keyword evidence="2" id="KW-1185">Reference proteome</keyword>
<gene>
    <name evidence="1" type="ORF">FA95DRAFT_1112716</name>
</gene>
<reference evidence="1" key="1">
    <citation type="submission" date="2021-02" db="EMBL/GenBank/DDBJ databases">
        <authorList>
            <consortium name="DOE Joint Genome Institute"/>
            <person name="Ahrendt S."/>
            <person name="Looney B.P."/>
            <person name="Miyauchi S."/>
            <person name="Morin E."/>
            <person name="Drula E."/>
            <person name="Courty P.E."/>
            <person name="Chicoki N."/>
            <person name="Fauchery L."/>
            <person name="Kohler A."/>
            <person name="Kuo A."/>
            <person name="Labutti K."/>
            <person name="Pangilinan J."/>
            <person name="Lipzen A."/>
            <person name="Riley R."/>
            <person name="Andreopoulos W."/>
            <person name="He G."/>
            <person name="Johnson J."/>
            <person name="Barry K.W."/>
            <person name="Grigoriev I.V."/>
            <person name="Nagy L."/>
            <person name="Hibbett D."/>
            <person name="Henrissat B."/>
            <person name="Matheny P.B."/>
            <person name="Labbe J."/>
            <person name="Martin F."/>
        </authorList>
    </citation>
    <scope>NUCLEOTIDE SEQUENCE</scope>
    <source>
        <strain evidence="1">FP105234-sp</strain>
    </source>
</reference>
<dbReference type="EMBL" id="MU275890">
    <property type="protein sequence ID" value="KAI0048245.1"/>
    <property type="molecule type" value="Genomic_DNA"/>
</dbReference>
<dbReference type="Proteomes" id="UP000814033">
    <property type="component" value="Unassembled WGS sequence"/>
</dbReference>
<reference evidence="1" key="2">
    <citation type="journal article" date="2022" name="New Phytol.">
        <title>Evolutionary transition to the ectomycorrhizal habit in the genomes of a hyperdiverse lineage of mushroom-forming fungi.</title>
        <authorList>
            <person name="Looney B."/>
            <person name="Miyauchi S."/>
            <person name="Morin E."/>
            <person name="Drula E."/>
            <person name="Courty P.E."/>
            <person name="Kohler A."/>
            <person name="Kuo A."/>
            <person name="LaButti K."/>
            <person name="Pangilinan J."/>
            <person name="Lipzen A."/>
            <person name="Riley R."/>
            <person name="Andreopoulos W."/>
            <person name="He G."/>
            <person name="Johnson J."/>
            <person name="Nolan M."/>
            <person name="Tritt A."/>
            <person name="Barry K.W."/>
            <person name="Grigoriev I.V."/>
            <person name="Nagy L.G."/>
            <person name="Hibbett D."/>
            <person name="Henrissat B."/>
            <person name="Matheny P.B."/>
            <person name="Labbe J."/>
            <person name="Martin F.M."/>
        </authorList>
    </citation>
    <scope>NUCLEOTIDE SEQUENCE</scope>
    <source>
        <strain evidence="1">FP105234-sp</strain>
    </source>
</reference>
<keyword evidence="1" id="KW-0378">Hydrolase</keyword>
<comment type="caution">
    <text evidence="1">The sequence shown here is derived from an EMBL/GenBank/DDBJ whole genome shotgun (WGS) entry which is preliminary data.</text>
</comment>
<accession>A0ACB8RVZ6</accession>
<proteinExistence type="predicted"/>
<organism evidence="1 2">
    <name type="scientific">Auriscalpium vulgare</name>
    <dbReference type="NCBI Taxonomy" id="40419"/>
    <lineage>
        <taxon>Eukaryota</taxon>
        <taxon>Fungi</taxon>
        <taxon>Dikarya</taxon>
        <taxon>Basidiomycota</taxon>
        <taxon>Agaricomycotina</taxon>
        <taxon>Agaricomycetes</taxon>
        <taxon>Russulales</taxon>
        <taxon>Auriscalpiaceae</taxon>
        <taxon>Auriscalpium</taxon>
    </lineage>
</organism>
<sequence length="557" mass="61666">MYSASSCRSHLSRESYSRGGGVCHWGRGWLYYPIRRCHQQGKDADMLYDRCVIMVDEAHERSVYTDLLLAIVKKILRKRPSLRIVVSSATLDAAAFLDYFRSNLGADAATVVSLEGRAYPVEIAYLKEPTSDYVREAVHTVLSIHSKSTRGDILIFLTGREEIDRCLQELAENIPSLPKSLPVMHLMPLHAGLSTAEQMQIFEPPAPNSRKVIIATNIAEASVTIEGIKFVVDCGHVKIRLFDAKIGMSSLTIVPTSQASAIQRAGRAGRTTSGSCYRLYPSSSFDSLPHTSVPEICRTDLTSPILQLKALGIDNLMKLEWLTLPPAETIAQSLSSLICDNVVSDDGHLTALGRKVAEIPLEVKLACMLFSSQEYRCGDEILTIAAMTAVQDIFVIPDGAAGAIAELERRKFMAAEGDHLTLLNAYNAFVKFGKSSSWCKSHALSFRALSRAVSIRSQLKKYLQRFNVPIESCEGDAKRLRQCLVRAYGQNGARWTADGTYRSIRGNTVLHAHPNSMFFTRKPASGWVIYHDLEETKKIQISIITEAEPEWLLPNGA</sequence>
<evidence type="ECO:0000313" key="1">
    <source>
        <dbReference type="EMBL" id="KAI0048245.1"/>
    </source>
</evidence>